<dbReference type="Pfam" id="PF25597">
    <property type="entry name" value="SH3_retrovirus"/>
    <property type="match status" value="1"/>
</dbReference>
<dbReference type="InterPro" id="IPR039537">
    <property type="entry name" value="Retrotran_Ty1/copia-like"/>
</dbReference>
<dbReference type="PANTHER" id="PTHR42648">
    <property type="entry name" value="TRANSPOSASE, PUTATIVE-RELATED"/>
    <property type="match status" value="1"/>
</dbReference>
<keyword evidence="3" id="KW-1185">Reference proteome</keyword>
<dbReference type="Pfam" id="PF13976">
    <property type="entry name" value="gag_pre-integrs"/>
    <property type="match status" value="1"/>
</dbReference>
<dbReference type="GO" id="GO:0015074">
    <property type="term" value="P:DNA integration"/>
    <property type="evidence" value="ECO:0007669"/>
    <property type="project" value="InterPro"/>
</dbReference>
<sequence length="322" mass="36246">MVTKGALVPGKGKKTDTLYTTTGSGNTIVATVAENIADLWHYRLGHMSQKGMKQLLSRGKLPELKSVDLSTCESCIMGKRKKEYCANHGIRMEKAIPGTPHQNGVAERLNRTINERAKSMRLHVGLPPTFWADAISSAVYLINRRPSVPLDCELPEEVWSRREANLSHLKTFGCLTYVLVDSNARNKLEAKSRKCYFIGYRDKAFGYRFWDDQGRKIIRSRNVIFNEKIIYKNKTSPDVEEAPQKPDFVRLDDLLEVTMHERDVSDMESGSSTSTSIITLLNPGPNFPTAAIHRTTRTICPPQRFSPTLNYILLTDGGEPQS</sequence>
<reference evidence="3" key="1">
    <citation type="journal article" date="2019" name="Gigascience">
        <title>De novo genome assembly of the endangered Acer yangbiense, a plant species with extremely small populations endemic to Yunnan Province, China.</title>
        <authorList>
            <person name="Yang J."/>
            <person name="Wariss H.M."/>
            <person name="Tao L."/>
            <person name="Zhang R."/>
            <person name="Yun Q."/>
            <person name="Hollingsworth P."/>
            <person name="Dao Z."/>
            <person name="Luo G."/>
            <person name="Guo H."/>
            <person name="Ma Y."/>
            <person name="Sun W."/>
        </authorList>
    </citation>
    <scope>NUCLEOTIDE SEQUENCE [LARGE SCALE GENOMIC DNA]</scope>
    <source>
        <strain evidence="3">cv. br00</strain>
    </source>
</reference>
<evidence type="ECO:0000313" key="2">
    <source>
        <dbReference type="EMBL" id="KAB5537970.1"/>
    </source>
</evidence>
<dbReference type="PANTHER" id="PTHR42648:SF28">
    <property type="entry name" value="TRANSPOSON-ENCODED PROTEIN WITH RIBONUCLEASE H-LIKE AND RETROVIRUS ZINC FINGER-LIKE DOMAINS"/>
    <property type="match status" value="1"/>
</dbReference>
<dbReference type="GO" id="GO:0003676">
    <property type="term" value="F:nucleic acid binding"/>
    <property type="evidence" value="ECO:0007669"/>
    <property type="project" value="InterPro"/>
</dbReference>
<accession>A0A5N5L5S0</accession>
<proteinExistence type="predicted"/>
<dbReference type="Proteomes" id="UP000326939">
    <property type="component" value="Chromosome 10"/>
</dbReference>
<evidence type="ECO:0000259" key="1">
    <source>
        <dbReference type="PROSITE" id="PS50994"/>
    </source>
</evidence>
<gene>
    <name evidence="2" type="ORF">DKX38_015503</name>
</gene>
<name>A0A5N5L5S0_9ROSI</name>
<comment type="caution">
    <text evidence="2">The sequence shown here is derived from an EMBL/GenBank/DDBJ whole genome shotgun (WGS) entry which is preliminary data.</text>
</comment>
<dbReference type="SUPFAM" id="SSF53098">
    <property type="entry name" value="Ribonuclease H-like"/>
    <property type="match status" value="1"/>
</dbReference>
<dbReference type="InterPro" id="IPR025724">
    <property type="entry name" value="GAG-pre-integrase_dom"/>
</dbReference>
<organism evidence="2 3">
    <name type="scientific">Salix brachista</name>
    <dbReference type="NCBI Taxonomy" id="2182728"/>
    <lineage>
        <taxon>Eukaryota</taxon>
        <taxon>Viridiplantae</taxon>
        <taxon>Streptophyta</taxon>
        <taxon>Embryophyta</taxon>
        <taxon>Tracheophyta</taxon>
        <taxon>Spermatophyta</taxon>
        <taxon>Magnoliopsida</taxon>
        <taxon>eudicotyledons</taxon>
        <taxon>Gunneridae</taxon>
        <taxon>Pentapetalae</taxon>
        <taxon>rosids</taxon>
        <taxon>fabids</taxon>
        <taxon>Malpighiales</taxon>
        <taxon>Salicaceae</taxon>
        <taxon>Saliceae</taxon>
        <taxon>Salix</taxon>
    </lineage>
</organism>
<dbReference type="InterPro" id="IPR057670">
    <property type="entry name" value="SH3_retrovirus"/>
</dbReference>
<feature type="domain" description="Integrase catalytic" evidence="1">
    <location>
        <begin position="1"/>
        <end position="163"/>
    </location>
</feature>
<dbReference type="PROSITE" id="PS50994">
    <property type="entry name" value="INTEGRASE"/>
    <property type="match status" value="1"/>
</dbReference>
<dbReference type="EMBL" id="VDCV01000010">
    <property type="protein sequence ID" value="KAB5537970.1"/>
    <property type="molecule type" value="Genomic_DNA"/>
</dbReference>
<dbReference type="Gene3D" id="3.30.420.10">
    <property type="entry name" value="Ribonuclease H-like superfamily/Ribonuclease H"/>
    <property type="match status" value="1"/>
</dbReference>
<dbReference type="AlphaFoldDB" id="A0A5N5L5S0"/>
<protein>
    <recommendedName>
        <fullName evidence="1">Integrase catalytic domain-containing protein</fullName>
    </recommendedName>
</protein>
<dbReference type="InterPro" id="IPR001584">
    <property type="entry name" value="Integrase_cat-core"/>
</dbReference>
<evidence type="ECO:0000313" key="3">
    <source>
        <dbReference type="Proteomes" id="UP000326939"/>
    </source>
</evidence>
<dbReference type="InterPro" id="IPR012337">
    <property type="entry name" value="RNaseH-like_sf"/>
</dbReference>
<dbReference type="InterPro" id="IPR036397">
    <property type="entry name" value="RNaseH_sf"/>
</dbReference>